<proteinExistence type="predicted"/>
<evidence type="ECO:0000313" key="1">
    <source>
        <dbReference type="EMBL" id="GJE89251.1"/>
    </source>
</evidence>
<dbReference type="AlphaFoldDB" id="A0A9P3G6R2"/>
<dbReference type="EMBL" id="BPQB01000012">
    <property type="protein sequence ID" value="GJE89251.1"/>
    <property type="molecule type" value="Genomic_DNA"/>
</dbReference>
<evidence type="ECO:0008006" key="3">
    <source>
        <dbReference type="Google" id="ProtNLM"/>
    </source>
</evidence>
<keyword evidence="2" id="KW-1185">Reference proteome</keyword>
<comment type="caution">
    <text evidence="1">The sequence shown here is derived from an EMBL/GenBank/DDBJ whole genome shotgun (WGS) entry which is preliminary data.</text>
</comment>
<gene>
    <name evidence="1" type="ORF">PsYK624_053470</name>
</gene>
<name>A0A9P3G6R2_9APHY</name>
<evidence type="ECO:0000313" key="2">
    <source>
        <dbReference type="Proteomes" id="UP000703269"/>
    </source>
</evidence>
<accession>A0A9P3G6R2</accession>
<protein>
    <recommendedName>
        <fullName evidence="3">F-box domain-containing protein</fullName>
    </recommendedName>
</protein>
<dbReference type="Proteomes" id="UP000703269">
    <property type="component" value="Unassembled WGS sequence"/>
</dbReference>
<sequence>MAAEPDYGFIFGALQPTGHGSDVDHHHFRIQDLPPELLAEVFHWCILYVHAARSQYRDQPTPYAWLAIRHVCRAWRAVALGYPHLSSYIYISNNSECVQTMLEQSGASLLHIYANPAQMPPNRVETQRRVLEHLHRTVFAQIMLLNPDDDSGTPEIPVVPRQGEITESPMRNLTVQCRSISRPFVLFSDYSFPRLQEFKSTSFPLHLYRALVPPGLRSLSLSRTVGSDQLDDFIALLNSLPQLESLAVDDLLDLRQDAPPQGLSPSQAVGPLAKLSRLTTLRVRDSCLATGCYILRRIVYLESAVVKQNFPGLLTSESIPEHTAEILLARYGSPNSTPPKTMLLSSGRAIATRVLFWDDRLSIQDVTSWKEDDASYELVVNAVPPSFLLELCQHLPLSRLRVAHLEEMGMTTLRWRALLPRLPALEELSVQCDLSRKADPASESYAQAKSEVAALQQTLLPALAVVNLLHRRAVASRMRPSDLATFAHALLAQRAQHSAPRCPRFRPVSVPL</sequence>
<organism evidence="1 2">
    <name type="scientific">Phanerochaete sordida</name>
    <dbReference type="NCBI Taxonomy" id="48140"/>
    <lineage>
        <taxon>Eukaryota</taxon>
        <taxon>Fungi</taxon>
        <taxon>Dikarya</taxon>
        <taxon>Basidiomycota</taxon>
        <taxon>Agaricomycotina</taxon>
        <taxon>Agaricomycetes</taxon>
        <taxon>Polyporales</taxon>
        <taxon>Phanerochaetaceae</taxon>
        <taxon>Phanerochaete</taxon>
    </lineage>
</organism>
<dbReference type="OrthoDB" id="2748774at2759"/>
<dbReference type="Gene3D" id="1.20.1280.50">
    <property type="match status" value="1"/>
</dbReference>
<reference evidence="1 2" key="1">
    <citation type="submission" date="2021-08" db="EMBL/GenBank/DDBJ databases">
        <title>Draft Genome Sequence of Phanerochaete sordida strain YK-624.</title>
        <authorList>
            <person name="Mori T."/>
            <person name="Dohra H."/>
            <person name="Suzuki T."/>
            <person name="Kawagishi H."/>
            <person name="Hirai H."/>
        </authorList>
    </citation>
    <scope>NUCLEOTIDE SEQUENCE [LARGE SCALE GENOMIC DNA]</scope>
    <source>
        <strain evidence="1 2">YK-624</strain>
    </source>
</reference>